<dbReference type="RefSeq" id="WP_092689121.1">
    <property type="nucleotide sequence ID" value="NZ_FNPK01000006.1"/>
</dbReference>
<accession>A0A1H3IH24</accession>
<dbReference type="Proteomes" id="UP000199035">
    <property type="component" value="Unassembled WGS sequence"/>
</dbReference>
<organism evidence="1 2">
    <name type="scientific">Acinetobacter kyonggiensis</name>
    <dbReference type="NCBI Taxonomy" id="595670"/>
    <lineage>
        <taxon>Bacteria</taxon>
        <taxon>Pseudomonadati</taxon>
        <taxon>Pseudomonadota</taxon>
        <taxon>Gammaproteobacteria</taxon>
        <taxon>Moraxellales</taxon>
        <taxon>Moraxellaceae</taxon>
        <taxon>Acinetobacter</taxon>
    </lineage>
</organism>
<dbReference type="STRING" id="595670.SAMN05421643_106159"/>
<sequence>MHIRPVKAYKMNEDFKTLPKFMYMGEYDDDSHLINVYDSSKEKLTKIIGTYQWISNSTGEIFFIEEDYPYLAN</sequence>
<evidence type="ECO:0000313" key="1">
    <source>
        <dbReference type="EMBL" id="SDY27116.1"/>
    </source>
</evidence>
<dbReference type="EMBL" id="FNPK01000006">
    <property type="protein sequence ID" value="SDY27116.1"/>
    <property type="molecule type" value="Genomic_DNA"/>
</dbReference>
<name>A0A1H3IH24_9GAMM</name>
<reference evidence="2" key="1">
    <citation type="submission" date="2016-10" db="EMBL/GenBank/DDBJ databases">
        <authorList>
            <person name="Varghese N."/>
            <person name="Submissions S."/>
        </authorList>
    </citation>
    <scope>NUCLEOTIDE SEQUENCE [LARGE SCALE GENOMIC DNA]</scope>
    <source>
        <strain evidence="2">ANC 5109</strain>
    </source>
</reference>
<gene>
    <name evidence="1" type="ORF">SAMN05421643_106159</name>
</gene>
<protein>
    <submittedName>
        <fullName evidence="1">Uncharacterized protein</fullName>
    </submittedName>
</protein>
<dbReference type="AlphaFoldDB" id="A0A1H3IH24"/>
<proteinExistence type="predicted"/>
<evidence type="ECO:0000313" key="2">
    <source>
        <dbReference type="Proteomes" id="UP000199035"/>
    </source>
</evidence>
<keyword evidence="2" id="KW-1185">Reference proteome</keyword>